<gene>
    <name evidence="2" type="ORF">RCZ15_02840</name>
    <name evidence="3" type="ORF">RCZ16_07770</name>
</gene>
<dbReference type="AlphaFoldDB" id="A0AAV5ARW7"/>
<dbReference type="InterPro" id="IPR021615">
    <property type="entry name" value="Omp28"/>
</dbReference>
<evidence type="ECO:0000313" key="2">
    <source>
        <dbReference type="EMBL" id="GJM49309.1"/>
    </source>
</evidence>
<comment type="caution">
    <text evidence="2">The sequence shown here is derived from an EMBL/GenBank/DDBJ whole genome shotgun (WGS) entry which is preliminary data.</text>
</comment>
<sequence length="267" mass="30258">MKKTTTTEPQANNNQNTIPKEDNQTDGKKQFVYKAYVEDVTGSWCSNCPPVIKIINQVKTANELGKRVVVVAVHNNNLRYFDPMHIDKSNSIVKYYRYLEKDNMTGFPYFAMNRHQQLYKSNAGQNIYTHLEKTPSSPLGIKISSELTETEGNVSVSFQSQVRLENLKYHIFIVEDNVIDYQFGVGSNFEHNDVLRDCSGNIKGNSLGTLEANAEVIKNKQPVSYKLLSTGKLNNVRVVVFVTDASNKVINVQEAKANTTQDYQYVK</sequence>
<accession>A0AAV5ARW7</accession>
<feature type="region of interest" description="Disordered" evidence="1">
    <location>
        <begin position="1"/>
        <end position="24"/>
    </location>
</feature>
<dbReference type="EMBL" id="BQKB01000013">
    <property type="protein sequence ID" value="GJM52460.1"/>
    <property type="molecule type" value="Genomic_DNA"/>
</dbReference>
<keyword evidence="5" id="KW-1185">Reference proteome</keyword>
<organism evidence="2 4">
    <name type="scientific">Capnocytophaga catalasegens</name>
    <dbReference type="NCBI Taxonomy" id="1004260"/>
    <lineage>
        <taxon>Bacteria</taxon>
        <taxon>Pseudomonadati</taxon>
        <taxon>Bacteroidota</taxon>
        <taxon>Flavobacteriia</taxon>
        <taxon>Flavobacteriales</taxon>
        <taxon>Flavobacteriaceae</taxon>
        <taxon>Capnocytophaga</taxon>
    </lineage>
</organism>
<name>A0AAV5ARW7_9FLAO</name>
<evidence type="ECO:0000313" key="3">
    <source>
        <dbReference type="EMBL" id="GJM52460.1"/>
    </source>
</evidence>
<dbReference type="Proteomes" id="UP001207736">
    <property type="component" value="Unassembled WGS sequence"/>
</dbReference>
<dbReference type="RefSeq" id="WP_264845898.1">
    <property type="nucleotide sequence ID" value="NZ_BPMA01000016.1"/>
</dbReference>
<reference evidence="2 5" key="1">
    <citation type="submission" date="2021-11" db="EMBL/GenBank/DDBJ databases">
        <title>Draft genome sequence of Capnocytophaga sp. strain KC07075 isolated from cat oral cavity.</title>
        <authorList>
            <person name="Suzuki M."/>
            <person name="Imaoka K."/>
            <person name="Kimura M."/>
            <person name="Morikawa S."/>
            <person name="Maeda K."/>
        </authorList>
    </citation>
    <scope>NUCLEOTIDE SEQUENCE</scope>
    <source>
        <strain evidence="2">KC07075</strain>
        <strain evidence="3 5">KC07079</strain>
    </source>
</reference>
<evidence type="ECO:0000313" key="4">
    <source>
        <dbReference type="Proteomes" id="UP001207736"/>
    </source>
</evidence>
<evidence type="ECO:0000313" key="5">
    <source>
        <dbReference type="Proteomes" id="UP001208692"/>
    </source>
</evidence>
<evidence type="ECO:0000256" key="1">
    <source>
        <dbReference type="SAM" id="MobiDB-lite"/>
    </source>
</evidence>
<dbReference type="InterPro" id="IPR013783">
    <property type="entry name" value="Ig-like_fold"/>
</dbReference>
<evidence type="ECO:0008006" key="6">
    <source>
        <dbReference type="Google" id="ProtNLM"/>
    </source>
</evidence>
<dbReference type="Proteomes" id="UP001208692">
    <property type="component" value="Unassembled WGS sequence"/>
</dbReference>
<dbReference type="Gene3D" id="2.60.40.10">
    <property type="entry name" value="Immunoglobulins"/>
    <property type="match status" value="1"/>
</dbReference>
<protein>
    <recommendedName>
        <fullName evidence="6">Outer membrane protein Omp28</fullName>
    </recommendedName>
</protein>
<proteinExistence type="predicted"/>
<feature type="compositionally biased region" description="Polar residues" evidence="1">
    <location>
        <begin position="1"/>
        <end position="18"/>
    </location>
</feature>
<dbReference type="Pfam" id="PF11551">
    <property type="entry name" value="Omp28"/>
    <property type="match status" value="1"/>
</dbReference>
<dbReference type="EMBL" id="BQKA01000006">
    <property type="protein sequence ID" value="GJM49309.1"/>
    <property type="molecule type" value="Genomic_DNA"/>
</dbReference>